<protein>
    <submittedName>
        <fullName evidence="2">Peptidase C39 family protein</fullName>
    </submittedName>
</protein>
<dbReference type="EMBL" id="FTOV01000008">
    <property type="protein sequence ID" value="SIT15468.1"/>
    <property type="molecule type" value="Genomic_DNA"/>
</dbReference>
<dbReference type="OrthoDB" id="1257697at2"/>
<accession>A0A1N7PXX0</accession>
<dbReference type="GO" id="GO:0006508">
    <property type="term" value="P:proteolysis"/>
    <property type="evidence" value="ECO:0007669"/>
    <property type="project" value="InterPro"/>
</dbReference>
<evidence type="ECO:0000313" key="2">
    <source>
        <dbReference type="EMBL" id="SIT15468.1"/>
    </source>
</evidence>
<dbReference type="GO" id="GO:0008233">
    <property type="term" value="F:peptidase activity"/>
    <property type="evidence" value="ECO:0007669"/>
    <property type="project" value="InterPro"/>
</dbReference>
<dbReference type="GO" id="GO:0016020">
    <property type="term" value="C:membrane"/>
    <property type="evidence" value="ECO:0007669"/>
    <property type="project" value="InterPro"/>
</dbReference>
<dbReference type="InterPro" id="IPR005074">
    <property type="entry name" value="Peptidase_C39"/>
</dbReference>
<feature type="domain" description="Peptidase C39" evidence="1">
    <location>
        <begin position="31"/>
        <end position="119"/>
    </location>
</feature>
<evidence type="ECO:0000259" key="1">
    <source>
        <dbReference type="Pfam" id="PF03412"/>
    </source>
</evidence>
<dbReference type="Pfam" id="PF03412">
    <property type="entry name" value="Peptidase_C39"/>
    <property type="match status" value="1"/>
</dbReference>
<sequence length="123" mass="14307">MLPTDYNKKRAYEIFKIFFQYHEPKKTIVEIDCENLDFITLHSILSSTFEIENEVGKINFDDLINCPLPAITFLHINGGRFVVIKEITGEYVTWNSPQYGEQKNSMNLFKKIYSGLILVPLVL</sequence>
<dbReference type="STRING" id="373672.SAMN05421785_10814"/>
<dbReference type="RefSeq" id="WP_076394167.1">
    <property type="nucleotide sequence ID" value="NZ_FTOV01000008.1"/>
</dbReference>
<gene>
    <name evidence="2" type="ORF">SAMN05421785_10814</name>
</gene>
<proteinExistence type="predicted"/>
<dbReference type="GO" id="GO:0005524">
    <property type="term" value="F:ATP binding"/>
    <property type="evidence" value="ECO:0007669"/>
    <property type="project" value="InterPro"/>
</dbReference>
<dbReference type="AlphaFoldDB" id="A0A1N7PXX0"/>
<dbReference type="Gene3D" id="3.90.70.10">
    <property type="entry name" value="Cysteine proteinases"/>
    <property type="match status" value="1"/>
</dbReference>
<dbReference type="Proteomes" id="UP000185781">
    <property type="component" value="Unassembled WGS sequence"/>
</dbReference>
<evidence type="ECO:0000313" key="3">
    <source>
        <dbReference type="Proteomes" id="UP000185781"/>
    </source>
</evidence>
<reference evidence="2 3" key="1">
    <citation type="submission" date="2017-01" db="EMBL/GenBank/DDBJ databases">
        <authorList>
            <person name="Mah S.A."/>
            <person name="Swanson W.J."/>
            <person name="Moy G.W."/>
            <person name="Vacquier V.D."/>
        </authorList>
    </citation>
    <scope>NUCLEOTIDE SEQUENCE [LARGE SCALE GENOMIC DNA]</scope>
    <source>
        <strain evidence="2 3">DSM 18014</strain>
    </source>
</reference>
<name>A0A1N7PXX0_9FLAO</name>
<organism evidence="2 3">
    <name type="scientific">Chryseobacterium gambrini</name>
    <dbReference type="NCBI Taxonomy" id="373672"/>
    <lineage>
        <taxon>Bacteria</taxon>
        <taxon>Pseudomonadati</taxon>
        <taxon>Bacteroidota</taxon>
        <taxon>Flavobacteriia</taxon>
        <taxon>Flavobacteriales</taxon>
        <taxon>Weeksellaceae</taxon>
        <taxon>Chryseobacterium group</taxon>
        <taxon>Chryseobacterium</taxon>
    </lineage>
</organism>